<dbReference type="InParanoid" id="A2F6Y0"/>
<feature type="transmembrane region" description="Helical" evidence="9">
    <location>
        <begin position="350"/>
        <end position="368"/>
    </location>
</feature>
<reference evidence="10" key="1">
    <citation type="submission" date="2006-10" db="EMBL/GenBank/DDBJ databases">
        <authorList>
            <person name="Amadeo P."/>
            <person name="Zhao Q."/>
            <person name="Wortman J."/>
            <person name="Fraser-Liggett C."/>
            <person name="Carlton J."/>
        </authorList>
    </citation>
    <scope>NUCLEOTIDE SEQUENCE</scope>
    <source>
        <strain evidence="10">G3</strain>
    </source>
</reference>
<dbReference type="EMBL" id="DS113641">
    <property type="protein sequence ID" value="EAX99341.1"/>
    <property type="molecule type" value="Genomic_DNA"/>
</dbReference>
<dbReference type="InterPro" id="IPR052031">
    <property type="entry name" value="Membrane_Transporter-Flippase"/>
</dbReference>
<dbReference type="PANTHER" id="PTHR43549">
    <property type="entry name" value="MULTIDRUG RESISTANCE PROTEIN YPNP-RELATED"/>
    <property type="match status" value="1"/>
</dbReference>
<feature type="transmembrane region" description="Helical" evidence="9">
    <location>
        <begin position="175"/>
        <end position="200"/>
    </location>
</feature>
<feature type="transmembrane region" description="Helical" evidence="9">
    <location>
        <begin position="380"/>
        <end position="398"/>
    </location>
</feature>
<keyword evidence="6 9" id="KW-1133">Transmembrane helix</keyword>
<feature type="transmembrane region" description="Helical" evidence="9">
    <location>
        <begin position="262"/>
        <end position="287"/>
    </location>
</feature>
<keyword evidence="3" id="KW-0813">Transport</keyword>
<dbReference type="RefSeq" id="XP_001312271.1">
    <property type="nucleotide sequence ID" value="XM_001312270.1"/>
</dbReference>
<feature type="transmembrane region" description="Helical" evidence="9">
    <location>
        <begin position="221"/>
        <end position="242"/>
    </location>
</feature>
<organism evidence="10 11">
    <name type="scientific">Trichomonas vaginalis (strain ATCC PRA-98 / G3)</name>
    <dbReference type="NCBI Taxonomy" id="412133"/>
    <lineage>
        <taxon>Eukaryota</taxon>
        <taxon>Metamonada</taxon>
        <taxon>Parabasalia</taxon>
        <taxon>Trichomonadida</taxon>
        <taxon>Trichomonadidae</taxon>
        <taxon>Trichomonas</taxon>
    </lineage>
</organism>
<dbReference type="GO" id="GO:0015297">
    <property type="term" value="F:antiporter activity"/>
    <property type="evidence" value="ECO:0007669"/>
    <property type="project" value="InterPro"/>
</dbReference>
<feature type="region of interest" description="Disordered" evidence="8">
    <location>
        <begin position="447"/>
        <end position="474"/>
    </location>
</feature>
<evidence type="ECO:0000256" key="6">
    <source>
        <dbReference type="ARBA" id="ARBA00022989"/>
    </source>
</evidence>
<evidence type="ECO:0000256" key="4">
    <source>
        <dbReference type="ARBA" id="ARBA00022475"/>
    </source>
</evidence>
<reference evidence="10" key="2">
    <citation type="journal article" date="2007" name="Science">
        <title>Draft genome sequence of the sexually transmitted pathogen Trichomonas vaginalis.</title>
        <authorList>
            <person name="Carlton J.M."/>
            <person name="Hirt R.P."/>
            <person name="Silva J.C."/>
            <person name="Delcher A.L."/>
            <person name="Schatz M."/>
            <person name="Zhao Q."/>
            <person name="Wortman J.R."/>
            <person name="Bidwell S.L."/>
            <person name="Alsmark U.C.M."/>
            <person name="Besteiro S."/>
            <person name="Sicheritz-Ponten T."/>
            <person name="Noel C.J."/>
            <person name="Dacks J.B."/>
            <person name="Foster P.G."/>
            <person name="Simillion C."/>
            <person name="Van de Peer Y."/>
            <person name="Miranda-Saavedra D."/>
            <person name="Barton G.J."/>
            <person name="Westrop G.D."/>
            <person name="Mueller S."/>
            <person name="Dessi D."/>
            <person name="Fiori P.L."/>
            <person name="Ren Q."/>
            <person name="Paulsen I."/>
            <person name="Zhang H."/>
            <person name="Bastida-Corcuera F.D."/>
            <person name="Simoes-Barbosa A."/>
            <person name="Brown M.T."/>
            <person name="Hayes R.D."/>
            <person name="Mukherjee M."/>
            <person name="Okumura C.Y."/>
            <person name="Schneider R."/>
            <person name="Smith A.J."/>
            <person name="Vanacova S."/>
            <person name="Villalvazo M."/>
            <person name="Haas B.J."/>
            <person name="Pertea M."/>
            <person name="Feldblyum T.V."/>
            <person name="Utterback T.R."/>
            <person name="Shu C.L."/>
            <person name="Osoegawa K."/>
            <person name="de Jong P.J."/>
            <person name="Hrdy I."/>
            <person name="Horvathova L."/>
            <person name="Zubacova Z."/>
            <person name="Dolezal P."/>
            <person name="Malik S.B."/>
            <person name="Logsdon J.M. Jr."/>
            <person name="Henze K."/>
            <person name="Gupta A."/>
            <person name="Wang C.C."/>
            <person name="Dunne R.L."/>
            <person name="Upcroft J.A."/>
            <person name="Upcroft P."/>
            <person name="White O."/>
            <person name="Salzberg S.L."/>
            <person name="Tang P."/>
            <person name="Chiu C.-H."/>
            <person name="Lee Y.-S."/>
            <person name="Embley T.M."/>
            <person name="Coombs G.H."/>
            <person name="Mottram J.C."/>
            <person name="Tachezy J."/>
            <person name="Fraser-Liggett C.M."/>
            <person name="Johnson P.J."/>
        </authorList>
    </citation>
    <scope>NUCLEOTIDE SEQUENCE [LARGE SCALE GENOMIC DNA]</scope>
    <source>
        <strain evidence="10">G3</strain>
    </source>
</reference>
<evidence type="ECO:0000313" key="11">
    <source>
        <dbReference type="Proteomes" id="UP000001542"/>
    </source>
</evidence>
<name>A2F6Y0_TRIV3</name>
<evidence type="ECO:0000256" key="5">
    <source>
        <dbReference type="ARBA" id="ARBA00022692"/>
    </source>
</evidence>
<dbReference type="AlphaFoldDB" id="A2F6Y0"/>
<evidence type="ECO:0008006" key="12">
    <source>
        <dbReference type="Google" id="ProtNLM"/>
    </source>
</evidence>
<comment type="similarity">
    <text evidence="2">Belongs to the multi antimicrobial extrusion (MATE) (TC 2.A.66.1) family.</text>
</comment>
<evidence type="ECO:0000256" key="2">
    <source>
        <dbReference type="ARBA" id="ARBA00010199"/>
    </source>
</evidence>
<evidence type="ECO:0000256" key="1">
    <source>
        <dbReference type="ARBA" id="ARBA00004651"/>
    </source>
</evidence>
<feature type="transmembrane region" description="Helical" evidence="9">
    <location>
        <begin position="308"/>
        <end position="330"/>
    </location>
</feature>
<dbReference type="SMR" id="A2F6Y0"/>
<keyword evidence="4" id="KW-1003">Cell membrane</keyword>
<dbReference type="Proteomes" id="UP000001542">
    <property type="component" value="Unassembled WGS sequence"/>
</dbReference>
<protein>
    <recommendedName>
        <fullName evidence="12">MatE family protein</fullName>
    </recommendedName>
</protein>
<dbReference type="InterPro" id="IPR002528">
    <property type="entry name" value="MATE_fam"/>
</dbReference>
<evidence type="ECO:0000256" key="3">
    <source>
        <dbReference type="ARBA" id="ARBA00022448"/>
    </source>
</evidence>
<accession>A2F6Y0</accession>
<evidence type="ECO:0000313" key="10">
    <source>
        <dbReference type="EMBL" id="EAX99341.1"/>
    </source>
</evidence>
<proteinExistence type="inferred from homology"/>
<dbReference type="Pfam" id="PF01554">
    <property type="entry name" value="MatE"/>
    <property type="match status" value="2"/>
</dbReference>
<evidence type="ECO:0000256" key="9">
    <source>
        <dbReference type="SAM" id="Phobius"/>
    </source>
</evidence>
<evidence type="ECO:0000256" key="7">
    <source>
        <dbReference type="ARBA" id="ARBA00023136"/>
    </source>
</evidence>
<dbReference type="GO" id="GO:0042910">
    <property type="term" value="F:xenobiotic transmembrane transporter activity"/>
    <property type="evidence" value="ECO:0007669"/>
    <property type="project" value="InterPro"/>
</dbReference>
<dbReference type="VEuPathDB" id="TrichDB:TVAG_181980"/>
<feature type="transmembrane region" description="Helical" evidence="9">
    <location>
        <begin position="118"/>
        <end position="141"/>
    </location>
</feature>
<sequence length="474" mass="52217">MSLGPLISQIVQALTSVIGSILVAKSIGQIGVEVYGAVYTVEFFAVAIAQFLSAGLSVRLSYLYGAQELESTDQLFVDFLRLSVILGIITPCIVLPVTKPVIRWFGADELTAELSLQYMSPITGACLFNIIFLVSSGVILADGKSVTYAIFQVASFVLNIGVFSPILLLGIKTPIWGASLATILSQAIPGIFITVMIFKGKFRLHPTINMFWKPFCVETKHALKIGFSTLISQISLTLPFLLMQKYANNAAMAIGQYGNAVAVWAVVEKLYLIIGGICIGFSTGFLNPGSYAFGAKNYKRFFKLMIHGIWLCTASCLVISVVIISVPVQISKLWSQSESFLEMSKKITPILYFTAFTLGMQYMVPVVLQASKKIFASSTLSVLTLVLPVPIFSTILYFTGDGKMNPQRIFYTYTCNDSYSFIVCTLFFISPLKKMIKAMKTGSFEDEEDLKNEIDNEEESVENMDEQERPATEI</sequence>
<keyword evidence="11" id="KW-1185">Reference proteome</keyword>
<feature type="transmembrane region" description="Helical" evidence="9">
    <location>
        <begin position="410"/>
        <end position="430"/>
    </location>
</feature>
<feature type="transmembrane region" description="Helical" evidence="9">
    <location>
        <begin position="148"/>
        <end position="169"/>
    </location>
</feature>
<dbReference type="OrthoDB" id="10257100at2759"/>
<comment type="subcellular location">
    <subcellularLocation>
        <location evidence="1">Cell membrane</location>
        <topology evidence="1">Multi-pass membrane protein</topology>
    </subcellularLocation>
</comment>
<feature type="transmembrane region" description="Helical" evidence="9">
    <location>
        <begin position="43"/>
        <end position="63"/>
    </location>
</feature>
<gene>
    <name evidence="10" type="ORF">TVAG_181980</name>
</gene>
<dbReference type="GO" id="GO:0005886">
    <property type="term" value="C:plasma membrane"/>
    <property type="evidence" value="ECO:0007669"/>
    <property type="project" value="UniProtKB-SubCell"/>
</dbReference>
<evidence type="ECO:0000256" key="8">
    <source>
        <dbReference type="SAM" id="MobiDB-lite"/>
    </source>
</evidence>
<keyword evidence="5 9" id="KW-0812">Transmembrane</keyword>
<feature type="transmembrane region" description="Helical" evidence="9">
    <location>
        <begin position="75"/>
        <end position="98"/>
    </location>
</feature>
<dbReference type="eggNOG" id="ENOG502SUWD">
    <property type="taxonomic scope" value="Eukaryota"/>
</dbReference>
<dbReference type="PANTHER" id="PTHR43549:SF2">
    <property type="entry name" value="MULTIDRUG RESISTANCE PROTEIN NORM-RELATED"/>
    <property type="match status" value="1"/>
</dbReference>
<keyword evidence="7 9" id="KW-0472">Membrane</keyword>
<dbReference type="KEGG" id="tva:4757147"/>
<dbReference type="VEuPathDB" id="TrichDB:TVAGG3_0007360"/>
<feature type="compositionally biased region" description="Acidic residues" evidence="8">
    <location>
        <begin position="447"/>
        <end position="465"/>
    </location>
</feature>